<feature type="transmembrane region" description="Helical" evidence="10">
    <location>
        <begin position="20"/>
        <end position="44"/>
    </location>
</feature>
<dbReference type="PANTHER" id="PTHR24421:SF10">
    <property type="entry name" value="NITRATE_NITRITE SENSOR PROTEIN NARQ"/>
    <property type="match status" value="1"/>
</dbReference>
<evidence type="ECO:0000256" key="4">
    <source>
        <dbReference type="ARBA" id="ARBA00022679"/>
    </source>
</evidence>
<comment type="catalytic activity">
    <reaction evidence="1">
        <text>ATP + protein L-histidine = ADP + protein N-phospho-L-histidine.</text>
        <dbReference type="EC" id="2.7.13.3"/>
    </reaction>
</comment>
<feature type="domain" description="Histidine kinase/HSP90-like ATPase" evidence="11">
    <location>
        <begin position="329"/>
        <end position="419"/>
    </location>
</feature>
<dbReference type="InterPro" id="IPR003594">
    <property type="entry name" value="HATPase_dom"/>
</dbReference>
<evidence type="ECO:0000259" key="11">
    <source>
        <dbReference type="Pfam" id="PF02518"/>
    </source>
</evidence>
<evidence type="ECO:0000256" key="8">
    <source>
        <dbReference type="ARBA" id="ARBA00023012"/>
    </source>
</evidence>
<dbReference type="EMBL" id="JAMZEB010000002">
    <property type="protein sequence ID" value="MCP2358188.1"/>
    <property type="molecule type" value="Genomic_DNA"/>
</dbReference>
<proteinExistence type="predicted"/>
<keyword evidence="3" id="KW-0597">Phosphoprotein</keyword>
<keyword evidence="9" id="KW-0175">Coiled coil</keyword>
<evidence type="ECO:0000256" key="10">
    <source>
        <dbReference type="SAM" id="Phobius"/>
    </source>
</evidence>
<dbReference type="Pfam" id="PF23539">
    <property type="entry name" value="DUF7134"/>
    <property type="match status" value="1"/>
</dbReference>
<dbReference type="InterPro" id="IPR036890">
    <property type="entry name" value="HATPase_C_sf"/>
</dbReference>
<dbReference type="InterPro" id="IPR011712">
    <property type="entry name" value="Sig_transdc_His_kin_sub3_dim/P"/>
</dbReference>
<evidence type="ECO:0000256" key="3">
    <source>
        <dbReference type="ARBA" id="ARBA00022553"/>
    </source>
</evidence>
<keyword evidence="6 14" id="KW-0418">Kinase</keyword>
<evidence type="ECO:0000313" key="15">
    <source>
        <dbReference type="Proteomes" id="UP001139648"/>
    </source>
</evidence>
<keyword evidence="5" id="KW-0547">Nucleotide-binding</keyword>
<dbReference type="CDD" id="cd16917">
    <property type="entry name" value="HATPase_UhpB-NarQ-NarX-like"/>
    <property type="match status" value="1"/>
</dbReference>
<evidence type="ECO:0000256" key="7">
    <source>
        <dbReference type="ARBA" id="ARBA00022840"/>
    </source>
</evidence>
<comment type="caution">
    <text evidence="14">The sequence shown here is derived from an EMBL/GenBank/DDBJ whole genome shotgun (WGS) entry which is preliminary data.</text>
</comment>
<keyword evidence="10" id="KW-0472">Membrane</keyword>
<feature type="domain" description="DUF7134" evidence="13">
    <location>
        <begin position="23"/>
        <end position="163"/>
    </location>
</feature>
<dbReference type="InterPro" id="IPR055558">
    <property type="entry name" value="DUF7134"/>
</dbReference>
<feature type="transmembrane region" description="Helical" evidence="10">
    <location>
        <begin position="119"/>
        <end position="138"/>
    </location>
</feature>
<keyword evidence="10" id="KW-0812">Transmembrane</keyword>
<dbReference type="Proteomes" id="UP001139648">
    <property type="component" value="Unassembled WGS sequence"/>
</dbReference>
<keyword evidence="8" id="KW-0902">Two-component regulatory system</keyword>
<dbReference type="Gene3D" id="3.30.565.10">
    <property type="entry name" value="Histidine kinase-like ATPase, C-terminal domain"/>
    <property type="match status" value="1"/>
</dbReference>
<dbReference type="AlphaFoldDB" id="A0A9X2GP13"/>
<feature type="domain" description="Signal transduction histidine kinase subgroup 3 dimerisation and phosphoacceptor" evidence="12">
    <location>
        <begin position="201"/>
        <end position="266"/>
    </location>
</feature>
<evidence type="ECO:0000256" key="6">
    <source>
        <dbReference type="ARBA" id="ARBA00022777"/>
    </source>
</evidence>
<feature type="transmembrane region" description="Helical" evidence="10">
    <location>
        <begin position="144"/>
        <end position="162"/>
    </location>
</feature>
<organism evidence="14 15">
    <name type="scientific">Nonomuraea thailandensis</name>
    <dbReference type="NCBI Taxonomy" id="1188745"/>
    <lineage>
        <taxon>Bacteria</taxon>
        <taxon>Bacillati</taxon>
        <taxon>Actinomycetota</taxon>
        <taxon>Actinomycetes</taxon>
        <taxon>Streptosporangiales</taxon>
        <taxon>Streptosporangiaceae</taxon>
        <taxon>Nonomuraea</taxon>
    </lineage>
</organism>
<dbReference type="GO" id="GO:0016020">
    <property type="term" value="C:membrane"/>
    <property type="evidence" value="ECO:0007669"/>
    <property type="project" value="InterPro"/>
</dbReference>
<reference evidence="14" key="1">
    <citation type="submission" date="2022-06" db="EMBL/GenBank/DDBJ databases">
        <title>Sequencing the genomes of 1000 actinobacteria strains.</title>
        <authorList>
            <person name="Klenk H.-P."/>
        </authorList>
    </citation>
    <scope>NUCLEOTIDE SEQUENCE</scope>
    <source>
        <strain evidence="14">DSM 46694</strain>
    </source>
</reference>
<keyword evidence="15" id="KW-1185">Reference proteome</keyword>
<keyword evidence="4" id="KW-0808">Transferase</keyword>
<accession>A0A9X2GP13</accession>
<evidence type="ECO:0000256" key="2">
    <source>
        <dbReference type="ARBA" id="ARBA00012438"/>
    </source>
</evidence>
<dbReference type="SUPFAM" id="SSF55874">
    <property type="entry name" value="ATPase domain of HSP90 chaperone/DNA topoisomerase II/histidine kinase"/>
    <property type="match status" value="1"/>
</dbReference>
<dbReference type="EC" id="2.7.13.3" evidence="2"/>
<sequence length="420" mass="44758">MAKLWPVHDDGTSTWRLHGPGAWALDAALAAVLFAAVTVALSLWEQPGWRPLDAAGYMWTALIWLPLAGRRAAPMTALLVSTIAFFCYLLDGYTPGLISWGPVLAFYSVAAAKPARDTAAGALLAGAVLLIGGLQVPYFGVTAAVAQAVAVLVAAWILGGLARQLSHRNRQLAEANRRLAEASLRLEQEQLRHTEQAITRERLRISRELHDIVAHHVTVISLQAGVADYVLDSDPATARTAVNTIADTSRETLEELRRVLHLLRGSDAVEDATEPAEAPAGQLAADGAAERVLGVAQLAPLIERVRLAGVDADLHVQGDVEELPPGLQLTAYRVVQEALTNVIKHAGPCRAVVTVCRRSGALTVSVANDAPERPVEPRPHGEGGHGLIGMRERARLYGGTLTTNPRPEGGFAVNLTIPDP</sequence>
<gene>
    <name evidence="14" type="ORF">HD597_005208</name>
</gene>
<dbReference type="Gene3D" id="1.20.5.1930">
    <property type="match status" value="1"/>
</dbReference>
<dbReference type="RefSeq" id="WP_253745281.1">
    <property type="nucleotide sequence ID" value="NZ_BAABKA010000067.1"/>
</dbReference>
<keyword evidence="7" id="KW-0067">ATP-binding</keyword>
<feature type="transmembrane region" description="Helical" evidence="10">
    <location>
        <begin position="79"/>
        <end position="107"/>
    </location>
</feature>
<dbReference type="PANTHER" id="PTHR24421">
    <property type="entry name" value="NITRATE/NITRITE SENSOR PROTEIN NARX-RELATED"/>
    <property type="match status" value="1"/>
</dbReference>
<evidence type="ECO:0000256" key="1">
    <source>
        <dbReference type="ARBA" id="ARBA00000085"/>
    </source>
</evidence>
<protein>
    <recommendedName>
        <fullName evidence="2">histidine kinase</fullName>
        <ecNumber evidence="2">2.7.13.3</ecNumber>
    </recommendedName>
</protein>
<feature type="coiled-coil region" evidence="9">
    <location>
        <begin position="162"/>
        <end position="192"/>
    </location>
</feature>
<evidence type="ECO:0000259" key="13">
    <source>
        <dbReference type="Pfam" id="PF23539"/>
    </source>
</evidence>
<dbReference type="GO" id="GO:0000155">
    <property type="term" value="F:phosphorelay sensor kinase activity"/>
    <property type="evidence" value="ECO:0007669"/>
    <property type="project" value="InterPro"/>
</dbReference>
<dbReference type="GO" id="GO:0046983">
    <property type="term" value="F:protein dimerization activity"/>
    <property type="evidence" value="ECO:0007669"/>
    <property type="project" value="InterPro"/>
</dbReference>
<dbReference type="Pfam" id="PF02518">
    <property type="entry name" value="HATPase_c"/>
    <property type="match status" value="1"/>
</dbReference>
<dbReference type="Pfam" id="PF07730">
    <property type="entry name" value="HisKA_3"/>
    <property type="match status" value="1"/>
</dbReference>
<evidence type="ECO:0000259" key="12">
    <source>
        <dbReference type="Pfam" id="PF07730"/>
    </source>
</evidence>
<evidence type="ECO:0000313" key="14">
    <source>
        <dbReference type="EMBL" id="MCP2358188.1"/>
    </source>
</evidence>
<keyword evidence="10" id="KW-1133">Transmembrane helix</keyword>
<dbReference type="InterPro" id="IPR050482">
    <property type="entry name" value="Sensor_HK_TwoCompSys"/>
</dbReference>
<dbReference type="GO" id="GO:0005524">
    <property type="term" value="F:ATP binding"/>
    <property type="evidence" value="ECO:0007669"/>
    <property type="project" value="UniProtKB-KW"/>
</dbReference>
<evidence type="ECO:0000256" key="5">
    <source>
        <dbReference type="ARBA" id="ARBA00022741"/>
    </source>
</evidence>
<evidence type="ECO:0000256" key="9">
    <source>
        <dbReference type="SAM" id="Coils"/>
    </source>
</evidence>
<name>A0A9X2GP13_9ACTN</name>